<dbReference type="SUPFAM" id="SSF55486">
    <property type="entry name" value="Metalloproteases ('zincins'), catalytic domain"/>
    <property type="match status" value="1"/>
</dbReference>
<organism evidence="1 2">
    <name type="scientific">Spirosoma soli</name>
    <dbReference type="NCBI Taxonomy" id="1770529"/>
    <lineage>
        <taxon>Bacteria</taxon>
        <taxon>Pseudomonadati</taxon>
        <taxon>Bacteroidota</taxon>
        <taxon>Cytophagia</taxon>
        <taxon>Cytophagales</taxon>
        <taxon>Cytophagaceae</taxon>
        <taxon>Spirosoma</taxon>
    </lineage>
</organism>
<comment type="caution">
    <text evidence="1">The sequence shown here is derived from an EMBL/GenBank/DDBJ whole genome shotgun (WGS) entry which is preliminary data.</text>
</comment>
<protein>
    <submittedName>
        <fullName evidence="1">Uncharacterized protein</fullName>
    </submittedName>
</protein>
<proteinExistence type="predicted"/>
<keyword evidence="2" id="KW-1185">Reference proteome</keyword>
<accession>A0ABW5M281</accession>
<dbReference type="RefSeq" id="WP_381522437.1">
    <property type="nucleotide sequence ID" value="NZ_JBHULN010000005.1"/>
</dbReference>
<evidence type="ECO:0000313" key="2">
    <source>
        <dbReference type="Proteomes" id="UP001597469"/>
    </source>
</evidence>
<reference evidence="2" key="1">
    <citation type="journal article" date="2019" name="Int. J. Syst. Evol. Microbiol.">
        <title>The Global Catalogue of Microorganisms (GCM) 10K type strain sequencing project: providing services to taxonomists for standard genome sequencing and annotation.</title>
        <authorList>
            <consortium name="The Broad Institute Genomics Platform"/>
            <consortium name="The Broad Institute Genome Sequencing Center for Infectious Disease"/>
            <person name="Wu L."/>
            <person name="Ma J."/>
        </authorList>
    </citation>
    <scope>NUCLEOTIDE SEQUENCE [LARGE SCALE GENOMIC DNA]</scope>
    <source>
        <strain evidence="2">KCTC 42805</strain>
    </source>
</reference>
<sequence>MFISHNGTMQEVTLSPSPYFPRDRTRPMDGLNNMVLTIRQFYFFDPVNPDASGNARDTDKNLIPVNAWTPGRWDQVCNELLNVAKRYWDNQFCLRTPASYQAYNYSFDRNEYRPNIQCRFDAVRVNTRQANSINVQLVDVPAGSRFRAHSRLWTSQDTVLKTNFTGNQQITVVHEVGHNLGSDHVNGPGNDPANYGGVGTYNSRNIMGGGMVFEGWNAYSWQHAMQQITRVPFAQWEGVLGTSVTPTWVRRLSFVDSILYQYGEMAPYPMPF</sequence>
<dbReference type="EMBL" id="JBHULN010000005">
    <property type="protein sequence ID" value="MFD2571158.1"/>
    <property type="molecule type" value="Genomic_DNA"/>
</dbReference>
<evidence type="ECO:0000313" key="1">
    <source>
        <dbReference type="EMBL" id="MFD2571158.1"/>
    </source>
</evidence>
<dbReference type="Proteomes" id="UP001597469">
    <property type="component" value="Unassembled WGS sequence"/>
</dbReference>
<gene>
    <name evidence="1" type="ORF">ACFSUS_10965</name>
</gene>
<name>A0ABW5M281_9BACT</name>